<sequence length="199" mass="22287">MSHRVTQPQNSPQPTRGEVTRQRLLEHACREFARLGFHSTKVSNIVKASGLSQPTFYIYFDSKEAAYEELVHEFRRRLRIITKDLLIQKPIGGEALVKSLQFSFISFLSFLAEDPDLTEIGLFQPPGCTETKASLAVWIADNIAQEQELGVFSKDVDALTVARCFVGMIDQAARVPRDEMTLEDLAMGCARVLCKGIGH</sequence>
<gene>
    <name evidence="6" type="ORF">AAF463_22715</name>
</gene>
<dbReference type="PANTHER" id="PTHR30055:SF234">
    <property type="entry name" value="HTH-TYPE TRANSCRIPTIONAL REGULATOR BETI"/>
    <property type="match status" value="1"/>
</dbReference>
<accession>A0AAU7U261</accession>
<evidence type="ECO:0000256" key="2">
    <source>
        <dbReference type="ARBA" id="ARBA00023125"/>
    </source>
</evidence>
<dbReference type="GO" id="GO:0000976">
    <property type="term" value="F:transcription cis-regulatory region binding"/>
    <property type="evidence" value="ECO:0007669"/>
    <property type="project" value="TreeGrafter"/>
</dbReference>
<protein>
    <submittedName>
        <fullName evidence="6">TetR/AcrR family transcriptional regulator</fullName>
    </submittedName>
</protein>
<keyword evidence="3" id="KW-0804">Transcription</keyword>
<dbReference type="Gene3D" id="1.10.10.60">
    <property type="entry name" value="Homeodomain-like"/>
    <property type="match status" value="1"/>
</dbReference>
<evidence type="ECO:0000256" key="1">
    <source>
        <dbReference type="ARBA" id="ARBA00023015"/>
    </source>
</evidence>
<proteinExistence type="predicted"/>
<dbReference type="InterPro" id="IPR009057">
    <property type="entry name" value="Homeodomain-like_sf"/>
</dbReference>
<dbReference type="InterPro" id="IPR001647">
    <property type="entry name" value="HTH_TetR"/>
</dbReference>
<evidence type="ECO:0000256" key="3">
    <source>
        <dbReference type="ARBA" id="ARBA00023163"/>
    </source>
</evidence>
<evidence type="ECO:0000313" key="6">
    <source>
        <dbReference type="EMBL" id="XBV46960.1"/>
    </source>
</evidence>
<feature type="domain" description="HTH tetR-type" evidence="5">
    <location>
        <begin position="18"/>
        <end position="78"/>
    </location>
</feature>
<geneLocation type="plasmid" evidence="6">
    <name>plasmindA</name>
</geneLocation>
<evidence type="ECO:0000256" key="4">
    <source>
        <dbReference type="PROSITE-ProRule" id="PRU00335"/>
    </source>
</evidence>
<dbReference type="EMBL" id="CP158293">
    <property type="protein sequence ID" value="XBV46960.1"/>
    <property type="molecule type" value="Genomic_DNA"/>
</dbReference>
<keyword evidence="2 4" id="KW-0238">DNA-binding</keyword>
<dbReference type="SUPFAM" id="SSF46689">
    <property type="entry name" value="Homeodomain-like"/>
    <property type="match status" value="1"/>
</dbReference>
<dbReference type="GO" id="GO:0003700">
    <property type="term" value="F:DNA-binding transcription factor activity"/>
    <property type="evidence" value="ECO:0007669"/>
    <property type="project" value="TreeGrafter"/>
</dbReference>
<dbReference type="InterPro" id="IPR050109">
    <property type="entry name" value="HTH-type_TetR-like_transc_reg"/>
</dbReference>
<evidence type="ECO:0000259" key="5">
    <source>
        <dbReference type="PROSITE" id="PS50977"/>
    </source>
</evidence>
<dbReference type="SUPFAM" id="SSF48498">
    <property type="entry name" value="Tetracyclin repressor-like, C-terminal domain"/>
    <property type="match status" value="1"/>
</dbReference>
<keyword evidence="6" id="KW-0614">Plasmid</keyword>
<dbReference type="RefSeq" id="WP_192413345.1">
    <property type="nucleotide sequence ID" value="NZ_CP158293.1"/>
</dbReference>
<dbReference type="InterPro" id="IPR036271">
    <property type="entry name" value="Tet_transcr_reg_TetR-rel_C_sf"/>
</dbReference>
<feature type="DNA-binding region" description="H-T-H motif" evidence="4">
    <location>
        <begin position="41"/>
        <end position="60"/>
    </location>
</feature>
<organism evidence="6">
    <name type="scientific">Pantoea sp. BJ2</name>
    <dbReference type="NCBI Taxonomy" id="3141322"/>
    <lineage>
        <taxon>Bacteria</taxon>
        <taxon>Pseudomonadati</taxon>
        <taxon>Pseudomonadota</taxon>
        <taxon>Gammaproteobacteria</taxon>
        <taxon>Enterobacterales</taxon>
        <taxon>Erwiniaceae</taxon>
        <taxon>Pantoea</taxon>
    </lineage>
</organism>
<keyword evidence="1" id="KW-0805">Transcription regulation</keyword>
<name>A0AAU7U261_9GAMM</name>
<dbReference type="PANTHER" id="PTHR30055">
    <property type="entry name" value="HTH-TYPE TRANSCRIPTIONAL REGULATOR RUTR"/>
    <property type="match status" value="1"/>
</dbReference>
<dbReference type="AlphaFoldDB" id="A0AAU7U261"/>
<reference evidence="6" key="1">
    <citation type="submission" date="2024-06" db="EMBL/GenBank/DDBJ databases">
        <title>Multiomics insights into the TNT degradation mechanism by Pantoea sp. BJ2 isolated from an ammunition destruction site.</title>
        <authorList>
            <person name="Luo J."/>
        </authorList>
    </citation>
    <scope>NUCLEOTIDE SEQUENCE</scope>
    <source>
        <strain evidence="6">BJ2</strain>
        <plasmid evidence="6">plasmindA</plasmid>
    </source>
</reference>
<dbReference type="PROSITE" id="PS50977">
    <property type="entry name" value="HTH_TETR_2"/>
    <property type="match status" value="1"/>
</dbReference>
<dbReference type="Pfam" id="PF00440">
    <property type="entry name" value="TetR_N"/>
    <property type="match status" value="1"/>
</dbReference>
<dbReference type="Gene3D" id="1.10.357.10">
    <property type="entry name" value="Tetracycline Repressor, domain 2"/>
    <property type="match status" value="1"/>
</dbReference>